<evidence type="ECO:0000313" key="1">
    <source>
        <dbReference type="EMBL" id="CDH56728.1"/>
    </source>
</evidence>
<dbReference type="VEuPathDB" id="FungiDB:LCOR_07742.1"/>
<organism evidence="1 2">
    <name type="scientific">Lichtheimia corymbifera JMRC:FSU:9682</name>
    <dbReference type="NCBI Taxonomy" id="1263082"/>
    <lineage>
        <taxon>Eukaryota</taxon>
        <taxon>Fungi</taxon>
        <taxon>Fungi incertae sedis</taxon>
        <taxon>Mucoromycota</taxon>
        <taxon>Mucoromycotina</taxon>
        <taxon>Mucoromycetes</taxon>
        <taxon>Mucorales</taxon>
        <taxon>Lichtheimiaceae</taxon>
        <taxon>Lichtheimia</taxon>
    </lineage>
</organism>
<dbReference type="Proteomes" id="UP000027586">
    <property type="component" value="Unassembled WGS sequence"/>
</dbReference>
<dbReference type="EMBL" id="CBTN010000040">
    <property type="protein sequence ID" value="CDH56728.1"/>
    <property type="molecule type" value="Genomic_DNA"/>
</dbReference>
<name>A0A068S2X4_9FUNG</name>
<evidence type="ECO:0000313" key="2">
    <source>
        <dbReference type="Proteomes" id="UP000027586"/>
    </source>
</evidence>
<dbReference type="AlphaFoldDB" id="A0A068S2X4"/>
<protein>
    <submittedName>
        <fullName evidence="1">Uncharacterized protein</fullName>
    </submittedName>
</protein>
<keyword evidence="2" id="KW-1185">Reference proteome</keyword>
<sequence>MNHPTYQTGDRVCYRLPEKPNFQRIGIIIAAFTNPAQRVPKSLLRGYGEKQMMKATEQAPVYCIEDTYNGAYALVHMSLVIHGFHNHAQ</sequence>
<comment type="caution">
    <text evidence="1">The sequence shown here is derived from an EMBL/GenBank/DDBJ whole genome shotgun (WGS) entry which is preliminary data.</text>
</comment>
<reference evidence="1" key="1">
    <citation type="submission" date="2013-08" db="EMBL/GenBank/DDBJ databases">
        <title>Gene expansion shapes genome architecture in the human pathogen Lichtheimia corymbifera: an evolutionary genomics analysis in the ancient terrestrial Mucorales (Mucoromycotina).</title>
        <authorList>
            <person name="Schwartze V.U."/>
            <person name="Winter S."/>
            <person name="Shelest E."/>
            <person name="Marcet-Houben M."/>
            <person name="Horn F."/>
            <person name="Wehner S."/>
            <person name="Hoffmann K."/>
            <person name="Riege K."/>
            <person name="Sammeth M."/>
            <person name="Nowrousian M."/>
            <person name="Valiante V."/>
            <person name="Linde J."/>
            <person name="Jacobsen I.D."/>
            <person name="Marz M."/>
            <person name="Brakhage A.A."/>
            <person name="Gabaldon T."/>
            <person name="Bocker S."/>
            <person name="Voigt K."/>
        </authorList>
    </citation>
    <scope>NUCLEOTIDE SEQUENCE [LARGE SCALE GENOMIC DNA]</scope>
    <source>
        <strain evidence="1">FSU 9682</strain>
    </source>
</reference>
<accession>A0A068S2X4</accession>
<gene>
    <name evidence="1" type="ORF">LCOR_07742.1</name>
</gene>
<proteinExistence type="predicted"/>